<name>A0A833VZ78_9HYME</name>
<comment type="caution">
    <text evidence="1">The sequence shown here is derived from an EMBL/GenBank/DDBJ whole genome shotgun (WGS) entry which is preliminary data.</text>
</comment>
<evidence type="ECO:0000313" key="2">
    <source>
        <dbReference type="Proteomes" id="UP000655588"/>
    </source>
</evidence>
<evidence type="ECO:0000313" key="1">
    <source>
        <dbReference type="EMBL" id="KAF3425894.1"/>
    </source>
</evidence>
<protein>
    <submittedName>
        <fullName evidence="1">Uncharacterized protein</fullName>
    </submittedName>
</protein>
<accession>A0A833VZ78</accession>
<reference evidence="1" key="1">
    <citation type="submission" date="2019-11" db="EMBL/GenBank/DDBJ databases">
        <title>The nuclear and mitochondrial genomes of Frieseomelitta varia - a highly eusocial stingless bee (Meliponini) with a permanently sterile worker caste.</title>
        <authorList>
            <person name="Freitas F.C.P."/>
            <person name="Lourenco A.P."/>
            <person name="Nunes F.M.F."/>
            <person name="Paschoal A.R."/>
            <person name="Abreu F.C.P."/>
            <person name="Barbin F.O."/>
            <person name="Bataglia L."/>
            <person name="Cardoso-Junior C.A.M."/>
            <person name="Cervoni M.S."/>
            <person name="Silva S.R."/>
            <person name="Dalarmi F."/>
            <person name="Del Lama M.A."/>
            <person name="Depintor T.S."/>
            <person name="Ferreira K.M."/>
            <person name="Goria P.S."/>
            <person name="Jaskot M.C."/>
            <person name="Lago D.C."/>
            <person name="Luna-Lucena D."/>
            <person name="Moda L.M."/>
            <person name="Nascimento L."/>
            <person name="Pedrino M."/>
            <person name="Rabico F.O."/>
            <person name="Sanches F.C."/>
            <person name="Santos D.E."/>
            <person name="Santos C.G."/>
            <person name="Vieira J."/>
            <person name="Lopes T.F."/>
            <person name="Barchuk A.R."/>
            <person name="Hartfelder K."/>
            <person name="Simoes Z.L.P."/>
            <person name="Bitondi M.M.G."/>
            <person name="Pinheiro D.G."/>
        </authorList>
    </citation>
    <scope>NUCLEOTIDE SEQUENCE</scope>
    <source>
        <strain evidence="1">USP_RPSP 00005682</strain>
        <tissue evidence="1">Whole individual</tissue>
    </source>
</reference>
<dbReference type="AlphaFoldDB" id="A0A833VZ78"/>
<keyword evidence="2" id="KW-1185">Reference proteome</keyword>
<gene>
    <name evidence="1" type="ORF">E2986_09897</name>
</gene>
<dbReference type="Proteomes" id="UP000655588">
    <property type="component" value="Unassembled WGS sequence"/>
</dbReference>
<proteinExistence type="predicted"/>
<organism evidence="1 2">
    <name type="scientific">Frieseomelitta varia</name>
    <dbReference type="NCBI Taxonomy" id="561572"/>
    <lineage>
        <taxon>Eukaryota</taxon>
        <taxon>Metazoa</taxon>
        <taxon>Ecdysozoa</taxon>
        <taxon>Arthropoda</taxon>
        <taxon>Hexapoda</taxon>
        <taxon>Insecta</taxon>
        <taxon>Pterygota</taxon>
        <taxon>Neoptera</taxon>
        <taxon>Endopterygota</taxon>
        <taxon>Hymenoptera</taxon>
        <taxon>Apocrita</taxon>
        <taxon>Aculeata</taxon>
        <taxon>Apoidea</taxon>
        <taxon>Anthophila</taxon>
        <taxon>Apidae</taxon>
        <taxon>Frieseomelitta</taxon>
    </lineage>
</organism>
<dbReference type="EMBL" id="WNWW01000351">
    <property type="protein sequence ID" value="KAF3425894.1"/>
    <property type="molecule type" value="Genomic_DNA"/>
</dbReference>
<sequence length="373" mass="43255">MITIQKRLRTVTRNASSVYGKCYANKNETWWKCDALVDVRKKMDVERSFKLIGTSWRKEVFCSDCKFHTRASTFRFGAVETNNGITCFVSHSQIESVQSFVVDRRTSFYYTDTEIQYRIAQRNNVKTIATGRSSFKEKCTINLKRRRDQTRHERTFIESKVTKINENTIWSVPHVLLLATQGVQRKISIKPPPRIRAIMARIVHTVDAEVTRADNSLLAAGKSTTSSVPRPNLLALPSKNLRRRDVFSQDILAGPPILYPINNTLSFDENLYEKALIIICYNTLLRCREFERYFLDVLPAVLRSSLLTKNPPQKKDFYETFLTLRVATSQAVAKLPPRKFHLNIHQNFKSLFESKIKKENETTLLFRFVVLFV</sequence>